<dbReference type="GO" id="GO:0009986">
    <property type="term" value="C:cell surface"/>
    <property type="evidence" value="ECO:0007669"/>
    <property type="project" value="UniProtKB-SubCell"/>
</dbReference>
<dbReference type="GO" id="GO:0015031">
    <property type="term" value="P:protein transport"/>
    <property type="evidence" value="ECO:0007669"/>
    <property type="project" value="UniProtKB-KW"/>
</dbReference>
<organism evidence="13 14">
    <name type="scientific">Lonepinella koalarum</name>
    <dbReference type="NCBI Taxonomy" id="53417"/>
    <lineage>
        <taxon>Bacteria</taxon>
        <taxon>Pseudomonadati</taxon>
        <taxon>Pseudomonadota</taxon>
        <taxon>Gammaproteobacteria</taxon>
        <taxon>Pasteurellales</taxon>
        <taxon>Pasteurellaceae</taxon>
        <taxon>Lonepinella</taxon>
    </lineage>
</organism>
<dbReference type="Gene3D" id="2.150.10.10">
    <property type="entry name" value="Serralysin-like metalloprotease, C-terminal"/>
    <property type="match status" value="1"/>
</dbReference>
<dbReference type="InterPro" id="IPR005594">
    <property type="entry name" value="YadA_C"/>
</dbReference>
<name>A0A4R1KYV0_9PAST</name>
<evidence type="ECO:0000259" key="12">
    <source>
        <dbReference type="Pfam" id="PF05662"/>
    </source>
</evidence>
<evidence type="ECO:0000256" key="6">
    <source>
        <dbReference type="ARBA" id="ARBA00022692"/>
    </source>
</evidence>
<evidence type="ECO:0000313" key="14">
    <source>
        <dbReference type="Proteomes" id="UP000295496"/>
    </source>
</evidence>
<dbReference type="Proteomes" id="UP000295496">
    <property type="component" value="Unassembled WGS sequence"/>
</dbReference>
<keyword evidence="8" id="KW-0653">Protein transport</keyword>
<evidence type="ECO:0000256" key="5">
    <source>
        <dbReference type="ARBA" id="ARBA00022452"/>
    </source>
</evidence>
<comment type="similarity">
    <text evidence="3">Belongs to the autotransporter-2 (AT-2) (TC 1.B.40) family.</text>
</comment>
<dbReference type="SUPFAM" id="SSF54523">
    <property type="entry name" value="Pili subunits"/>
    <property type="match status" value="1"/>
</dbReference>
<dbReference type="InterPro" id="IPR011049">
    <property type="entry name" value="Serralysin-like_metalloprot_C"/>
</dbReference>
<keyword evidence="4" id="KW-0813">Transport</keyword>
<dbReference type="Pfam" id="PF03895">
    <property type="entry name" value="YadA_anchor"/>
    <property type="match status" value="1"/>
</dbReference>
<keyword evidence="14" id="KW-1185">Reference proteome</keyword>
<evidence type="ECO:0000313" key="13">
    <source>
        <dbReference type="EMBL" id="TCK69770.1"/>
    </source>
</evidence>
<evidence type="ECO:0000256" key="7">
    <source>
        <dbReference type="ARBA" id="ARBA00022729"/>
    </source>
</evidence>
<comment type="subcellular location">
    <subcellularLocation>
        <location evidence="2">Cell outer membrane</location>
    </subcellularLocation>
    <subcellularLocation>
        <location evidence="1">Cell surface</location>
    </subcellularLocation>
</comment>
<keyword evidence="9" id="KW-0472">Membrane</keyword>
<dbReference type="Pfam" id="PF05662">
    <property type="entry name" value="YadA_stalk"/>
    <property type="match status" value="1"/>
</dbReference>
<dbReference type="Gene3D" id="3.30.1300.30">
    <property type="entry name" value="GSPII I/J protein-like"/>
    <property type="match status" value="1"/>
</dbReference>
<gene>
    <name evidence="13" type="ORF">EV692_0966</name>
</gene>
<keyword evidence="6" id="KW-0812">Transmembrane</keyword>
<accession>A0A4R1KYV0</accession>
<feature type="domain" description="Trimeric autotransporter adhesin YadA-like C-terminal membrane anchor" evidence="11">
    <location>
        <begin position="62"/>
        <end position="120"/>
    </location>
</feature>
<evidence type="ECO:0000256" key="4">
    <source>
        <dbReference type="ARBA" id="ARBA00022448"/>
    </source>
</evidence>
<keyword evidence="10" id="KW-0998">Cell outer membrane</keyword>
<evidence type="ECO:0000256" key="1">
    <source>
        <dbReference type="ARBA" id="ARBA00004241"/>
    </source>
</evidence>
<sequence length="120" mass="12155">GSDGSSPTRITNVAAGQADTDAVNVGQVRNVTNHINSSINRVDKNLRAGIAGAMASSNLYHATIPGKSMVAAGAGVYKGESALAIGYSRLSDNGKIGVKFSVNSNTRGDTGAAASVGYQW</sequence>
<evidence type="ECO:0000256" key="8">
    <source>
        <dbReference type="ARBA" id="ARBA00022927"/>
    </source>
</evidence>
<comment type="caution">
    <text evidence="13">The sequence shown here is derived from an EMBL/GenBank/DDBJ whole genome shotgun (WGS) entry which is preliminary data.</text>
</comment>
<keyword evidence="7" id="KW-0732">Signal</keyword>
<evidence type="ECO:0000256" key="3">
    <source>
        <dbReference type="ARBA" id="ARBA00005848"/>
    </source>
</evidence>
<dbReference type="InterPro" id="IPR008635">
    <property type="entry name" value="Coiled_stalk_dom"/>
</dbReference>
<evidence type="ECO:0000256" key="9">
    <source>
        <dbReference type="ARBA" id="ARBA00023136"/>
    </source>
</evidence>
<proteinExistence type="inferred from homology"/>
<dbReference type="AlphaFoldDB" id="A0A4R1KYV0"/>
<feature type="domain" description="Trimeric autotransporter adhesin YadA-like stalk" evidence="12">
    <location>
        <begin position="9"/>
        <end position="48"/>
    </location>
</feature>
<protein>
    <submittedName>
        <fullName evidence="13">Trimeric autotransporter adhesin</fullName>
    </submittedName>
</protein>
<evidence type="ECO:0000256" key="2">
    <source>
        <dbReference type="ARBA" id="ARBA00004442"/>
    </source>
</evidence>
<dbReference type="EMBL" id="SMGJ01000003">
    <property type="protein sequence ID" value="TCK69770.1"/>
    <property type="molecule type" value="Genomic_DNA"/>
</dbReference>
<dbReference type="InterPro" id="IPR045584">
    <property type="entry name" value="Pilin-like"/>
</dbReference>
<keyword evidence="5" id="KW-1134">Transmembrane beta strand</keyword>
<evidence type="ECO:0000256" key="10">
    <source>
        <dbReference type="ARBA" id="ARBA00023237"/>
    </source>
</evidence>
<evidence type="ECO:0000259" key="11">
    <source>
        <dbReference type="Pfam" id="PF03895"/>
    </source>
</evidence>
<dbReference type="GO" id="GO:0009279">
    <property type="term" value="C:cell outer membrane"/>
    <property type="evidence" value="ECO:0007669"/>
    <property type="project" value="UniProtKB-SubCell"/>
</dbReference>
<dbReference type="RefSeq" id="WP_207905227.1">
    <property type="nucleotide sequence ID" value="NZ_SMGJ01000003.1"/>
</dbReference>
<feature type="non-terminal residue" evidence="13">
    <location>
        <position position="1"/>
    </location>
</feature>
<reference evidence="13 14" key="1">
    <citation type="submission" date="2019-03" db="EMBL/GenBank/DDBJ databases">
        <title>Genomic Encyclopedia of Type Strains, Phase IV (KMG-IV): sequencing the most valuable type-strain genomes for metagenomic binning, comparative biology and taxonomic classification.</title>
        <authorList>
            <person name="Goeker M."/>
        </authorList>
    </citation>
    <scope>NUCLEOTIDE SEQUENCE [LARGE SCALE GENOMIC DNA]</scope>
    <source>
        <strain evidence="13 14">DSM 10053</strain>
    </source>
</reference>